<protein>
    <submittedName>
        <fullName evidence="2">DUF397 domain-containing protein</fullName>
    </submittedName>
</protein>
<evidence type="ECO:0000259" key="1">
    <source>
        <dbReference type="Pfam" id="PF04149"/>
    </source>
</evidence>
<dbReference type="EMBL" id="JBHSUW010000001">
    <property type="protein sequence ID" value="MFC6505371.1"/>
    <property type="molecule type" value="Genomic_DNA"/>
</dbReference>
<gene>
    <name evidence="2" type="ORF">ACFQFF_28795</name>
</gene>
<name>A0ABW1Y6P0_STRPL</name>
<reference evidence="3" key="1">
    <citation type="journal article" date="2019" name="Int. J. Syst. Evol. Microbiol.">
        <title>The Global Catalogue of Microorganisms (GCM) 10K type strain sequencing project: providing services to taxonomists for standard genome sequencing and annotation.</title>
        <authorList>
            <consortium name="The Broad Institute Genomics Platform"/>
            <consortium name="The Broad Institute Genome Sequencing Center for Infectious Disease"/>
            <person name="Wu L."/>
            <person name="Ma J."/>
        </authorList>
    </citation>
    <scope>NUCLEOTIDE SEQUENCE [LARGE SCALE GENOMIC DNA]</scope>
    <source>
        <strain evidence="3">JCM 4504</strain>
    </source>
</reference>
<evidence type="ECO:0000313" key="3">
    <source>
        <dbReference type="Proteomes" id="UP001596321"/>
    </source>
</evidence>
<proteinExistence type="predicted"/>
<organism evidence="2 3">
    <name type="scientific">Streptomyces plicatus</name>
    <dbReference type="NCBI Taxonomy" id="1922"/>
    <lineage>
        <taxon>Bacteria</taxon>
        <taxon>Bacillati</taxon>
        <taxon>Actinomycetota</taxon>
        <taxon>Actinomycetes</taxon>
        <taxon>Kitasatosporales</taxon>
        <taxon>Streptomycetaceae</taxon>
        <taxon>Streptomyces</taxon>
        <taxon>Streptomyces rochei group</taxon>
    </lineage>
</organism>
<dbReference type="InterPro" id="IPR007278">
    <property type="entry name" value="DUF397"/>
</dbReference>
<sequence length="77" mass="7993">MAITNGVPAGEITGVTWLKARASVGAGECIEVAKLREGGVAMRNSRHPDGPALIFTEAEVRAFLDGAKGSEFDHLAA</sequence>
<dbReference type="Proteomes" id="UP001596321">
    <property type="component" value="Unassembled WGS sequence"/>
</dbReference>
<dbReference type="Pfam" id="PF04149">
    <property type="entry name" value="DUF397"/>
    <property type="match status" value="1"/>
</dbReference>
<feature type="domain" description="DUF397" evidence="1">
    <location>
        <begin position="16"/>
        <end position="68"/>
    </location>
</feature>
<keyword evidence="3" id="KW-1185">Reference proteome</keyword>
<dbReference type="RefSeq" id="WP_125537070.1">
    <property type="nucleotide sequence ID" value="NZ_BMUJ01000018.1"/>
</dbReference>
<comment type="caution">
    <text evidence="2">The sequence shown here is derived from an EMBL/GenBank/DDBJ whole genome shotgun (WGS) entry which is preliminary data.</text>
</comment>
<evidence type="ECO:0000313" key="2">
    <source>
        <dbReference type="EMBL" id="MFC6505371.1"/>
    </source>
</evidence>
<accession>A0ABW1Y6P0</accession>